<evidence type="ECO:0000256" key="1">
    <source>
        <dbReference type="SAM" id="MobiDB-lite"/>
    </source>
</evidence>
<evidence type="ECO:0000313" key="3">
    <source>
        <dbReference type="Proteomes" id="UP001194746"/>
    </source>
</evidence>
<dbReference type="Proteomes" id="UP001194746">
    <property type="component" value="Unassembled WGS sequence"/>
</dbReference>
<reference evidence="2" key="1">
    <citation type="journal article" date="2019" name="Beilstein J. Org. Chem.">
        <title>Nanangenines: drimane sesquiterpenoids as the dominant metabolite cohort of a novel Australian fungus, Aspergillus nanangensis.</title>
        <authorList>
            <person name="Lacey H.J."/>
            <person name="Gilchrist C.L.M."/>
            <person name="Crombie A."/>
            <person name="Kalaitzis J.A."/>
            <person name="Vuong D."/>
            <person name="Rutledge P.J."/>
            <person name="Turner P."/>
            <person name="Pitt J.I."/>
            <person name="Lacey E."/>
            <person name="Chooi Y.H."/>
            <person name="Piggott A.M."/>
        </authorList>
    </citation>
    <scope>NUCLEOTIDE SEQUENCE</scope>
    <source>
        <strain evidence="2">MST-FP2251</strain>
    </source>
</reference>
<organism evidence="2 3">
    <name type="scientific">Aspergillus nanangensis</name>
    <dbReference type="NCBI Taxonomy" id="2582783"/>
    <lineage>
        <taxon>Eukaryota</taxon>
        <taxon>Fungi</taxon>
        <taxon>Dikarya</taxon>
        <taxon>Ascomycota</taxon>
        <taxon>Pezizomycotina</taxon>
        <taxon>Eurotiomycetes</taxon>
        <taxon>Eurotiomycetidae</taxon>
        <taxon>Eurotiales</taxon>
        <taxon>Aspergillaceae</taxon>
        <taxon>Aspergillus</taxon>
        <taxon>Aspergillus subgen. Circumdati</taxon>
    </lineage>
</organism>
<evidence type="ECO:0000313" key="2">
    <source>
        <dbReference type="EMBL" id="KAF9882706.1"/>
    </source>
</evidence>
<comment type="caution">
    <text evidence="2">The sequence shown here is derived from an EMBL/GenBank/DDBJ whole genome shotgun (WGS) entry which is preliminary data.</text>
</comment>
<accession>A0AAD4CA84</accession>
<feature type="compositionally biased region" description="Polar residues" evidence="1">
    <location>
        <begin position="13"/>
        <end position="28"/>
    </location>
</feature>
<reference evidence="2" key="2">
    <citation type="submission" date="2020-02" db="EMBL/GenBank/DDBJ databases">
        <authorList>
            <person name="Gilchrist C.L.M."/>
            <person name="Chooi Y.-H."/>
        </authorList>
    </citation>
    <scope>NUCLEOTIDE SEQUENCE</scope>
    <source>
        <strain evidence="2">MST-FP2251</strain>
    </source>
</reference>
<feature type="region of interest" description="Disordered" evidence="1">
    <location>
        <begin position="1"/>
        <end position="28"/>
    </location>
</feature>
<gene>
    <name evidence="2" type="ORF">FE257_005501</name>
</gene>
<keyword evidence="3" id="KW-1185">Reference proteome</keyword>
<protein>
    <submittedName>
        <fullName evidence="2">Uncharacterized protein</fullName>
    </submittedName>
</protein>
<name>A0AAD4CA84_ASPNN</name>
<sequence length="217" mass="23243">MTIRNISGPGHASSPSDVQSPQTLAPPVHTTTNYVAAGQEYPRVERKKIMESTSANEVTSFVGLFDMDSGRTSALKSVQGRLGTFSASEAIILVGLFDMDSGRTSALKAVQGKLGTFSASETMKLIGLFDMDAGRCYAQNIVCSLSCTVDRINLPRLSTTTPTIAPPTGRVNITQRSFRNYGNAVQFDVSNTGGRTGQVSGYLSNESLQQLSRDFTN</sequence>
<dbReference type="EMBL" id="VCAU01000233">
    <property type="protein sequence ID" value="KAF9882706.1"/>
    <property type="molecule type" value="Genomic_DNA"/>
</dbReference>
<dbReference type="AlphaFoldDB" id="A0AAD4CA84"/>
<proteinExistence type="predicted"/>